<dbReference type="SMART" id="SM00233">
    <property type="entry name" value="PH"/>
    <property type="match status" value="1"/>
</dbReference>
<feature type="compositionally biased region" description="Basic and acidic residues" evidence="1">
    <location>
        <begin position="446"/>
        <end position="456"/>
    </location>
</feature>
<dbReference type="PANTHER" id="PTHR12844:SF42">
    <property type="entry name" value="CONNECTOR ENHANCER OF KSR PROTEIN CNK"/>
    <property type="match status" value="1"/>
</dbReference>
<feature type="region of interest" description="Disordered" evidence="1">
    <location>
        <begin position="226"/>
        <end position="306"/>
    </location>
</feature>
<dbReference type="InterPro" id="IPR017874">
    <property type="entry name" value="CRIC_domain"/>
</dbReference>
<dbReference type="Gene3D" id="2.30.42.10">
    <property type="match status" value="1"/>
</dbReference>
<feature type="compositionally biased region" description="Basic and acidic residues" evidence="1">
    <location>
        <begin position="891"/>
        <end position="911"/>
    </location>
</feature>
<dbReference type="InterPro" id="IPR051566">
    <property type="entry name" value="CNKSR"/>
</dbReference>
<accession>A0A9Q1BHW8</accession>
<organism evidence="5 6">
    <name type="scientific">Holothuria leucospilota</name>
    <name type="common">Black long sea cucumber</name>
    <name type="synonym">Mertensiothuria leucospilota</name>
    <dbReference type="NCBI Taxonomy" id="206669"/>
    <lineage>
        <taxon>Eukaryota</taxon>
        <taxon>Metazoa</taxon>
        <taxon>Echinodermata</taxon>
        <taxon>Eleutherozoa</taxon>
        <taxon>Echinozoa</taxon>
        <taxon>Holothuroidea</taxon>
        <taxon>Aspidochirotacea</taxon>
        <taxon>Aspidochirotida</taxon>
        <taxon>Holothuriidae</taxon>
        <taxon>Holothuria</taxon>
    </lineage>
</organism>
<feature type="region of interest" description="Disordered" evidence="1">
    <location>
        <begin position="676"/>
        <end position="707"/>
    </location>
</feature>
<keyword evidence="6" id="KW-1185">Reference proteome</keyword>
<gene>
    <name evidence="5" type="ORF">HOLleu_31694</name>
</gene>
<dbReference type="OrthoDB" id="74412at2759"/>
<feature type="domain" description="CRIC" evidence="4">
    <location>
        <begin position="18"/>
        <end position="110"/>
    </location>
</feature>
<evidence type="ECO:0000259" key="2">
    <source>
        <dbReference type="PROSITE" id="PS50003"/>
    </source>
</evidence>
<feature type="domain" description="PH" evidence="2">
    <location>
        <begin position="541"/>
        <end position="639"/>
    </location>
</feature>
<feature type="region of interest" description="Disordered" evidence="1">
    <location>
        <begin position="446"/>
        <end position="467"/>
    </location>
</feature>
<evidence type="ECO:0000259" key="4">
    <source>
        <dbReference type="PROSITE" id="PS51290"/>
    </source>
</evidence>
<dbReference type="CDD" id="cd06748">
    <property type="entry name" value="PDZ_CNK1_2_3-like"/>
    <property type="match status" value="1"/>
</dbReference>
<evidence type="ECO:0000259" key="3">
    <source>
        <dbReference type="PROSITE" id="PS50106"/>
    </source>
</evidence>
<dbReference type="InterPro" id="IPR011993">
    <property type="entry name" value="PH-like_dom_sf"/>
</dbReference>
<reference evidence="5" key="1">
    <citation type="submission" date="2021-10" db="EMBL/GenBank/DDBJ databases">
        <title>Tropical sea cucumber genome reveals ecological adaptation and Cuvierian tubules defense mechanism.</title>
        <authorList>
            <person name="Chen T."/>
        </authorList>
    </citation>
    <scope>NUCLEOTIDE SEQUENCE</scope>
    <source>
        <strain evidence="5">Nanhai2018</strain>
        <tissue evidence="5">Muscle</tissue>
    </source>
</reference>
<dbReference type="AlphaFoldDB" id="A0A9Q1BHW8"/>
<dbReference type="SUPFAM" id="SSF50156">
    <property type="entry name" value="PDZ domain-like"/>
    <property type="match status" value="1"/>
</dbReference>
<evidence type="ECO:0000256" key="1">
    <source>
        <dbReference type="SAM" id="MobiDB-lite"/>
    </source>
</evidence>
<feature type="domain" description="PDZ" evidence="3">
    <location>
        <begin position="139"/>
        <end position="222"/>
    </location>
</feature>
<evidence type="ECO:0000313" key="5">
    <source>
        <dbReference type="EMBL" id="KAJ8026763.1"/>
    </source>
</evidence>
<dbReference type="Pfam" id="PF10534">
    <property type="entry name" value="CRIC_ras_sig"/>
    <property type="match status" value="1"/>
</dbReference>
<dbReference type="Pfam" id="PF00169">
    <property type="entry name" value="PH"/>
    <property type="match status" value="1"/>
</dbReference>
<comment type="caution">
    <text evidence="5">The sequence shown here is derived from an EMBL/GenBank/DDBJ whole genome shotgun (WGS) entry which is preliminary data.</text>
</comment>
<dbReference type="Gene3D" id="2.30.29.30">
    <property type="entry name" value="Pleckstrin-homology domain (PH domain)/Phosphotyrosine-binding domain (PTB)"/>
    <property type="match status" value="1"/>
</dbReference>
<feature type="compositionally biased region" description="Polar residues" evidence="1">
    <location>
        <begin position="682"/>
        <end position="704"/>
    </location>
</feature>
<protein>
    <submittedName>
        <fullName evidence="5">CNK3/IPCEF1 fusion protein</fullName>
    </submittedName>
</protein>
<dbReference type="InterPro" id="IPR036034">
    <property type="entry name" value="PDZ_sf"/>
</dbReference>
<dbReference type="Proteomes" id="UP001152320">
    <property type="component" value="Chromosome 16"/>
</dbReference>
<name>A0A9Q1BHW8_HOLLE</name>
<dbReference type="PROSITE" id="PS50003">
    <property type="entry name" value="PH_DOMAIN"/>
    <property type="match status" value="1"/>
</dbReference>
<dbReference type="PROSITE" id="PS51290">
    <property type="entry name" value="CRIC"/>
    <property type="match status" value="1"/>
</dbReference>
<dbReference type="PROSITE" id="PS50106">
    <property type="entry name" value="PDZ"/>
    <property type="match status" value="1"/>
</dbReference>
<dbReference type="PANTHER" id="PTHR12844">
    <property type="entry name" value="CONNECTOR ENCHANCER OF KINASE SUPPRESSOR OF RAS"/>
    <property type="match status" value="1"/>
</dbReference>
<dbReference type="InterPro" id="IPR001849">
    <property type="entry name" value="PH_domain"/>
</dbReference>
<proteinExistence type="predicted"/>
<sequence length="920" mass="104771">MYRRKYLEATHHNLCHENLQSIALNLNVKAGDLGRYLQKFFPNNGNNKKDWLSAPVLSRISETVSAAKLLLAWLDRLPFKSDKDFQVVREDILQYALTLTQETEEHKIFETCQELQDICDNLVKKATDPLVIQTTYVEIVTLKKKKPDEELGLEIRTTAPHGTHCIIATRKDTATPSLRKVTDGDEVLQVNYQTVVGWEHKKVIQALTANPTEVVLTLKKRPRNLNQAGQLVRPSRHTFQTGGLASLPRRKHSGNTLQPPATKDDLYLKTLETQSESEKKPPPLQTQQSRSDSEPLEPENKLSKLHRCPTMGEAVLRRPAVKKSKDTSVEGRPRSLPLDTVHLNDVTSEDLRQWLEKQDKVKTSYNHSAEQLSPRETPRFKKTVRIQLDLNGNSCHDTEPEKVEPGEERFQSTAEISLEIPNKTVMAEPKKKEAEKEGAQVMIVKREENINRKTSDTKTSSGSSSEGFVYWEEEEVKPEKEEVQHKYKETNVDEPKYERSGSRVSPAYQDSAVVRRPHKDKKKKRKKLVFTRRITCVDLGPGSCEGWLFKKSESKHLISKDWILMFFKLKEFVLYYYKSKEADKAKGVICLPGYTVQESDKRKWAIKISHKNVEKKVYIAAQKESDWKRWMEHLQLASVLYTNSENVRNSQIFSDNFTGGDLPPVIEEYSGYHSESDDESVMSFSPSPVRSNQRPSSSASTTPQGPRINVIDVDEDNDDKLLQEFNAVADEVTVFQRSCYQRRSTRRKTLRNANKLYDMQTTYHPSKDINEKLITKSVLQRTIEGKRKDVEELDKLLAQKITSKSFHAWQQDHPNLLHEIARARTLSDDVRDYSSDEEGSITSSRSDKSELGATGPSPTVSRKLYDGATGPSPTVSRKSYDVRSEGSSQSDGEKKGDEHSKVKTNAERERAGSGASETSL</sequence>
<evidence type="ECO:0000313" key="6">
    <source>
        <dbReference type="Proteomes" id="UP001152320"/>
    </source>
</evidence>
<dbReference type="InterPro" id="IPR001478">
    <property type="entry name" value="PDZ"/>
</dbReference>
<dbReference type="EMBL" id="JAIZAY010000016">
    <property type="protein sequence ID" value="KAJ8026763.1"/>
    <property type="molecule type" value="Genomic_DNA"/>
</dbReference>
<dbReference type="SUPFAM" id="SSF50729">
    <property type="entry name" value="PH domain-like"/>
    <property type="match status" value="1"/>
</dbReference>
<feature type="region of interest" description="Disordered" evidence="1">
    <location>
        <begin position="828"/>
        <end position="920"/>
    </location>
</feature>